<feature type="compositionally biased region" description="Basic residues" evidence="2">
    <location>
        <begin position="310"/>
        <end position="323"/>
    </location>
</feature>
<reference evidence="3" key="1">
    <citation type="submission" date="2021-02" db="EMBL/GenBank/DDBJ databases">
        <authorList>
            <person name="Nowell W R."/>
        </authorList>
    </citation>
    <scope>NUCLEOTIDE SEQUENCE</scope>
</reference>
<evidence type="ECO:0000256" key="1">
    <source>
        <dbReference type="SAM" id="Coils"/>
    </source>
</evidence>
<feature type="region of interest" description="Disordered" evidence="2">
    <location>
        <begin position="271"/>
        <end position="337"/>
    </location>
</feature>
<dbReference type="Proteomes" id="UP000663845">
    <property type="component" value="Unassembled WGS sequence"/>
</dbReference>
<sequence>MRDLHSEIDEKTRRIKELDLLLNQEKDRCREVETKLKVVLELRERDAHLHIRQLGQTDAELRKARTDTERVRILQQQLQLKEQQLEDVQKVLNSEQTKFSEECSKLQHETHEKWMEVKRLGRELDGARKECEGLRRQITKYGNSERSSQEKTMYKPVPQHLSNNTGGRVSSDPETNGSSPPIPNQQGEKPIGHERNDSGAASPSEMFRIRPPLFTMQRPPFFPPPFMPPPPPNPFMMGARFPMPPMGGPHGLISPIPHIMTNGSGAGSDTNSFEIVDPSNITPNSTTYDAQVNGSAVSPTPDGEQQVSAKVKKPKKTLKKKTKTSTTTIAPGTKEDV</sequence>
<feature type="region of interest" description="Disordered" evidence="2">
    <location>
        <begin position="135"/>
        <end position="205"/>
    </location>
</feature>
<gene>
    <name evidence="3" type="ORF">JYZ213_LOCUS42265</name>
</gene>
<feature type="compositionally biased region" description="Polar residues" evidence="2">
    <location>
        <begin position="160"/>
        <end position="187"/>
    </location>
</feature>
<dbReference type="EMBL" id="CAJNOG010001910">
    <property type="protein sequence ID" value="CAF1479172.1"/>
    <property type="molecule type" value="Genomic_DNA"/>
</dbReference>
<evidence type="ECO:0000256" key="2">
    <source>
        <dbReference type="SAM" id="MobiDB-lite"/>
    </source>
</evidence>
<dbReference type="AlphaFoldDB" id="A0A815RMA8"/>
<comment type="caution">
    <text evidence="3">The sequence shown here is derived from an EMBL/GenBank/DDBJ whole genome shotgun (WGS) entry which is preliminary data.</text>
</comment>
<feature type="coiled-coil region" evidence="1">
    <location>
        <begin position="1"/>
        <end position="35"/>
    </location>
</feature>
<proteinExistence type="predicted"/>
<evidence type="ECO:0000313" key="4">
    <source>
        <dbReference type="Proteomes" id="UP000663845"/>
    </source>
</evidence>
<feature type="compositionally biased region" description="Polar residues" evidence="2">
    <location>
        <begin position="271"/>
        <end position="308"/>
    </location>
</feature>
<keyword evidence="1" id="KW-0175">Coiled coil</keyword>
<organism evidence="3 4">
    <name type="scientific">Adineta steineri</name>
    <dbReference type="NCBI Taxonomy" id="433720"/>
    <lineage>
        <taxon>Eukaryota</taxon>
        <taxon>Metazoa</taxon>
        <taxon>Spiralia</taxon>
        <taxon>Gnathifera</taxon>
        <taxon>Rotifera</taxon>
        <taxon>Eurotatoria</taxon>
        <taxon>Bdelloidea</taxon>
        <taxon>Adinetida</taxon>
        <taxon>Adinetidae</taxon>
        <taxon>Adineta</taxon>
    </lineage>
</organism>
<name>A0A815RMA8_9BILA</name>
<protein>
    <submittedName>
        <fullName evidence="3">Uncharacterized protein</fullName>
    </submittedName>
</protein>
<evidence type="ECO:0000313" key="3">
    <source>
        <dbReference type="EMBL" id="CAF1479172.1"/>
    </source>
</evidence>
<accession>A0A815RMA8</accession>